<feature type="domain" description="Enoyl reductase (ER)" evidence="7">
    <location>
        <begin position="10"/>
        <end position="358"/>
    </location>
</feature>
<evidence type="ECO:0000256" key="5">
    <source>
        <dbReference type="ARBA" id="ARBA00023002"/>
    </source>
</evidence>
<organism evidence="8 9">
    <name type="scientific">Nonomuraea rhodomycinica</name>
    <dbReference type="NCBI Taxonomy" id="1712872"/>
    <lineage>
        <taxon>Bacteria</taxon>
        <taxon>Bacillati</taxon>
        <taxon>Actinomycetota</taxon>
        <taxon>Actinomycetes</taxon>
        <taxon>Streptosporangiales</taxon>
        <taxon>Streptosporangiaceae</taxon>
        <taxon>Nonomuraea</taxon>
    </lineage>
</organism>
<dbReference type="InterPro" id="IPR013149">
    <property type="entry name" value="ADH-like_C"/>
</dbReference>
<protein>
    <submittedName>
        <fullName evidence="8">Zn-dependent alcohol dehydrogenase</fullName>
    </submittedName>
</protein>
<evidence type="ECO:0000313" key="8">
    <source>
        <dbReference type="EMBL" id="NUW41995.1"/>
    </source>
</evidence>
<dbReference type="RefSeq" id="WP_175601498.1">
    <property type="nucleotide sequence ID" value="NZ_JABWGO010000003.1"/>
</dbReference>
<dbReference type="InterPro" id="IPR036291">
    <property type="entry name" value="NAD(P)-bd_dom_sf"/>
</dbReference>
<evidence type="ECO:0000313" key="9">
    <source>
        <dbReference type="Proteomes" id="UP000546126"/>
    </source>
</evidence>
<dbReference type="InterPro" id="IPR002328">
    <property type="entry name" value="ADH_Zn_CS"/>
</dbReference>
<evidence type="ECO:0000256" key="3">
    <source>
        <dbReference type="ARBA" id="ARBA00022723"/>
    </source>
</evidence>
<dbReference type="EMBL" id="JABWGO010000003">
    <property type="protein sequence ID" value="NUW41995.1"/>
    <property type="molecule type" value="Genomic_DNA"/>
</dbReference>
<name>A0A7Y6IQ36_9ACTN</name>
<dbReference type="InterPro" id="IPR013154">
    <property type="entry name" value="ADH-like_N"/>
</dbReference>
<gene>
    <name evidence="8" type="ORF">HT134_17865</name>
</gene>
<dbReference type="InterPro" id="IPR011032">
    <property type="entry name" value="GroES-like_sf"/>
</dbReference>
<dbReference type="AlphaFoldDB" id="A0A7Y6IQ36"/>
<dbReference type="InterPro" id="IPR020843">
    <property type="entry name" value="ER"/>
</dbReference>
<accession>A0A7Y6IQ36</accession>
<dbReference type="FunFam" id="3.40.50.720:FF:000003">
    <property type="entry name" value="S-(hydroxymethyl)glutathione dehydrogenase"/>
    <property type="match status" value="1"/>
</dbReference>
<proteinExistence type="inferred from homology"/>
<keyword evidence="3 6" id="KW-0479">Metal-binding</keyword>
<sequence length="361" mass="37336">MRAALVHEPGAAIDLRDDVTVAGPDPGEVRVRVRATGVCHSDVSALKGVLPASLPAVLGHEAAGEVVEAGSQVSGLAPGDHVILSFIPPCGSCADCLGGQPYLCITYVLEGFTKPRFRLGDGSPCFGFGGLGAWAEELVVPAQAAVKIDPDVPFELAALLSCAVATGVGAVINTARVEEGASVVVIGAGGIGLSVIQGARLAGAATILAVDPVEAKHEAAKRFGATHATTPEQMEAVKGLLTGGRGFDHAFEAVGRSSTVKAAWQAARRGGDVVVVGAGAADDQVELDAFSLLFDGKNILSSIYGCSDLRRDARRFVDLWRAGRLDLESLITRRIRFEDLPDAVLALDKGGDVIRQVVLFD</sequence>
<dbReference type="Pfam" id="PF08240">
    <property type="entry name" value="ADH_N"/>
    <property type="match status" value="1"/>
</dbReference>
<evidence type="ECO:0000256" key="1">
    <source>
        <dbReference type="ARBA" id="ARBA00001947"/>
    </source>
</evidence>
<dbReference type="Proteomes" id="UP000546126">
    <property type="component" value="Unassembled WGS sequence"/>
</dbReference>
<dbReference type="GO" id="GO:0016491">
    <property type="term" value="F:oxidoreductase activity"/>
    <property type="evidence" value="ECO:0007669"/>
    <property type="project" value="UniProtKB-KW"/>
</dbReference>
<dbReference type="PANTHER" id="PTHR43350:SF21">
    <property type="entry name" value="S-NITROSOMYCOTHIOL REDUCTASE MSCR"/>
    <property type="match status" value="1"/>
</dbReference>
<keyword evidence="9" id="KW-1185">Reference proteome</keyword>
<evidence type="ECO:0000256" key="2">
    <source>
        <dbReference type="ARBA" id="ARBA00008072"/>
    </source>
</evidence>
<evidence type="ECO:0000256" key="4">
    <source>
        <dbReference type="ARBA" id="ARBA00022833"/>
    </source>
</evidence>
<evidence type="ECO:0000256" key="6">
    <source>
        <dbReference type="RuleBase" id="RU361277"/>
    </source>
</evidence>
<dbReference type="Pfam" id="PF00107">
    <property type="entry name" value="ADH_zinc_N"/>
    <property type="match status" value="1"/>
</dbReference>
<evidence type="ECO:0000259" key="7">
    <source>
        <dbReference type="SMART" id="SM00829"/>
    </source>
</evidence>
<dbReference type="PANTHER" id="PTHR43350">
    <property type="entry name" value="NAD-DEPENDENT ALCOHOL DEHYDROGENASE"/>
    <property type="match status" value="1"/>
</dbReference>
<dbReference type="SMART" id="SM00829">
    <property type="entry name" value="PKS_ER"/>
    <property type="match status" value="1"/>
</dbReference>
<dbReference type="Gene3D" id="3.40.50.720">
    <property type="entry name" value="NAD(P)-binding Rossmann-like Domain"/>
    <property type="match status" value="1"/>
</dbReference>
<comment type="caution">
    <text evidence="8">The sequence shown here is derived from an EMBL/GenBank/DDBJ whole genome shotgun (WGS) entry which is preliminary data.</text>
</comment>
<dbReference type="GO" id="GO:0008270">
    <property type="term" value="F:zinc ion binding"/>
    <property type="evidence" value="ECO:0007669"/>
    <property type="project" value="InterPro"/>
</dbReference>
<reference evidence="8 9" key="1">
    <citation type="submission" date="2020-06" db="EMBL/GenBank/DDBJ databases">
        <authorList>
            <person name="Chanama M."/>
        </authorList>
    </citation>
    <scope>NUCLEOTIDE SEQUENCE [LARGE SCALE GENOMIC DNA]</scope>
    <source>
        <strain evidence="8 9">TBRC6557</strain>
    </source>
</reference>
<dbReference type="SUPFAM" id="SSF50129">
    <property type="entry name" value="GroES-like"/>
    <property type="match status" value="1"/>
</dbReference>
<keyword evidence="4 6" id="KW-0862">Zinc</keyword>
<dbReference type="CDD" id="cd08279">
    <property type="entry name" value="Zn_ADH_class_III"/>
    <property type="match status" value="1"/>
</dbReference>
<keyword evidence="5" id="KW-0560">Oxidoreductase</keyword>
<dbReference type="Gene3D" id="3.90.180.10">
    <property type="entry name" value="Medium-chain alcohol dehydrogenases, catalytic domain"/>
    <property type="match status" value="1"/>
</dbReference>
<comment type="similarity">
    <text evidence="2 6">Belongs to the zinc-containing alcohol dehydrogenase family.</text>
</comment>
<dbReference type="SUPFAM" id="SSF51735">
    <property type="entry name" value="NAD(P)-binding Rossmann-fold domains"/>
    <property type="match status" value="1"/>
</dbReference>
<comment type="cofactor">
    <cofactor evidence="1 6">
        <name>Zn(2+)</name>
        <dbReference type="ChEBI" id="CHEBI:29105"/>
    </cofactor>
</comment>
<dbReference type="PROSITE" id="PS00059">
    <property type="entry name" value="ADH_ZINC"/>
    <property type="match status" value="1"/>
</dbReference>